<comment type="caution">
    <text evidence="2">The sequence shown here is derived from an EMBL/GenBank/DDBJ whole genome shotgun (WGS) entry which is preliminary data.</text>
</comment>
<reference evidence="2" key="1">
    <citation type="journal article" date="2020" name="Cell">
        <title>Large-Scale Comparative Analyses of Tick Genomes Elucidate Their Genetic Diversity and Vector Capacities.</title>
        <authorList>
            <consortium name="Tick Genome and Microbiome Consortium (TIGMIC)"/>
            <person name="Jia N."/>
            <person name="Wang J."/>
            <person name="Shi W."/>
            <person name="Du L."/>
            <person name="Sun Y."/>
            <person name="Zhan W."/>
            <person name="Jiang J.F."/>
            <person name="Wang Q."/>
            <person name="Zhang B."/>
            <person name="Ji P."/>
            <person name="Bell-Sakyi L."/>
            <person name="Cui X.M."/>
            <person name="Yuan T.T."/>
            <person name="Jiang B.G."/>
            <person name="Yang W.F."/>
            <person name="Lam T.T."/>
            <person name="Chang Q.C."/>
            <person name="Ding S.J."/>
            <person name="Wang X.J."/>
            <person name="Zhu J.G."/>
            <person name="Ruan X.D."/>
            <person name="Zhao L."/>
            <person name="Wei J.T."/>
            <person name="Ye R.Z."/>
            <person name="Que T.C."/>
            <person name="Du C.H."/>
            <person name="Zhou Y.H."/>
            <person name="Cheng J.X."/>
            <person name="Dai P.F."/>
            <person name="Guo W.B."/>
            <person name="Han X.H."/>
            <person name="Huang E.J."/>
            <person name="Li L.F."/>
            <person name="Wei W."/>
            <person name="Gao Y.C."/>
            <person name="Liu J.Z."/>
            <person name="Shao H.Z."/>
            <person name="Wang X."/>
            <person name="Wang C.C."/>
            <person name="Yang T.C."/>
            <person name="Huo Q.B."/>
            <person name="Li W."/>
            <person name="Chen H.Y."/>
            <person name="Chen S.E."/>
            <person name="Zhou L.G."/>
            <person name="Ni X.B."/>
            <person name="Tian J.H."/>
            <person name="Sheng Y."/>
            <person name="Liu T."/>
            <person name="Pan Y.S."/>
            <person name="Xia L.Y."/>
            <person name="Li J."/>
            <person name="Zhao F."/>
            <person name="Cao W.C."/>
        </authorList>
    </citation>
    <scope>NUCLEOTIDE SEQUENCE</scope>
    <source>
        <strain evidence="2">Rmic-2018</strain>
    </source>
</reference>
<evidence type="ECO:0000313" key="2">
    <source>
        <dbReference type="EMBL" id="KAH7950578.1"/>
    </source>
</evidence>
<organism evidence="2 3">
    <name type="scientific">Rhipicephalus microplus</name>
    <name type="common">Cattle tick</name>
    <name type="synonym">Boophilus microplus</name>
    <dbReference type="NCBI Taxonomy" id="6941"/>
    <lineage>
        <taxon>Eukaryota</taxon>
        <taxon>Metazoa</taxon>
        <taxon>Ecdysozoa</taxon>
        <taxon>Arthropoda</taxon>
        <taxon>Chelicerata</taxon>
        <taxon>Arachnida</taxon>
        <taxon>Acari</taxon>
        <taxon>Parasitiformes</taxon>
        <taxon>Ixodida</taxon>
        <taxon>Ixodoidea</taxon>
        <taxon>Ixodidae</taxon>
        <taxon>Rhipicephalinae</taxon>
        <taxon>Rhipicephalus</taxon>
        <taxon>Boophilus</taxon>
    </lineage>
</organism>
<name>A0A9J6CXF1_RHIMP</name>
<dbReference type="EMBL" id="JABSTU010005092">
    <property type="protein sequence ID" value="KAH7950578.1"/>
    <property type="molecule type" value="Genomic_DNA"/>
</dbReference>
<proteinExistence type="predicted"/>
<evidence type="ECO:0000313" key="3">
    <source>
        <dbReference type="Proteomes" id="UP000821866"/>
    </source>
</evidence>
<evidence type="ECO:0000256" key="1">
    <source>
        <dbReference type="SAM" id="MobiDB-lite"/>
    </source>
</evidence>
<dbReference type="AlphaFoldDB" id="A0A9J6CXF1"/>
<dbReference type="Proteomes" id="UP000821866">
    <property type="component" value="Unassembled WGS sequence"/>
</dbReference>
<protein>
    <submittedName>
        <fullName evidence="2">Uncharacterized protein</fullName>
    </submittedName>
</protein>
<reference evidence="2" key="2">
    <citation type="submission" date="2021-09" db="EMBL/GenBank/DDBJ databases">
        <authorList>
            <person name="Jia N."/>
            <person name="Wang J."/>
            <person name="Shi W."/>
            <person name="Du L."/>
            <person name="Sun Y."/>
            <person name="Zhan W."/>
            <person name="Jiang J."/>
            <person name="Wang Q."/>
            <person name="Zhang B."/>
            <person name="Ji P."/>
            <person name="Sakyi L.B."/>
            <person name="Cui X."/>
            <person name="Yuan T."/>
            <person name="Jiang B."/>
            <person name="Yang W."/>
            <person name="Lam T.T.-Y."/>
            <person name="Chang Q."/>
            <person name="Ding S."/>
            <person name="Wang X."/>
            <person name="Zhu J."/>
            <person name="Ruan X."/>
            <person name="Zhao L."/>
            <person name="Wei J."/>
            <person name="Que T."/>
            <person name="Du C."/>
            <person name="Cheng J."/>
            <person name="Dai P."/>
            <person name="Han X."/>
            <person name="Huang E."/>
            <person name="Gao Y."/>
            <person name="Liu J."/>
            <person name="Shao H."/>
            <person name="Ye R."/>
            <person name="Li L."/>
            <person name="Wei W."/>
            <person name="Wang X."/>
            <person name="Wang C."/>
            <person name="Huo Q."/>
            <person name="Li W."/>
            <person name="Guo W."/>
            <person name="Chen H."/>
            <person name="Chen S."/>
            <person name="Zhou L."/>
            <person name="Zhou L."/>
            <person name="Ni X."/>
            <person name="Tian J."/>
            <person name="Zhou Y."/>
            <person name="Sheng Y."/>
            <person name="Liu T."/>
            <person name="Pan Y."/>
            <person name="Xia L."/>
            <person name="Li J."/>
            <person name="Zhao F."/>
            <person name="Cao W."/>
        </authorList>
    </citation>
    <scope>NUCLEOTIDE SEQUENCE</scope>
    <source>
        <strain evidence="2">Rmic-2018</strain>
        <tissue evidence="2">Larvae</tissue>
    </source>
</reference>
<keyword evidence="3" id="KW-1185">Reference proteome</keyword>
<accession>A0A9J6CXF1</accession>
<gene>
    <name evidence="2" type="ORF">HPB51_028389</name>
</gene>
<sequence length="241" mass="27151">MSCSVHPRVPGGALAKKKERAEKRARGLRPRRQRKRCAAREDEFLAAFLSRTVNRPWLPFSRMCYCSNKSIFSSKRAQVEKLVFIIDPKDMFFITNVEAFNEEDKNNMTSRGVLNQPFTRRHLGSSLASRVSGKNSYIVWPTASDTPRAPAASSCGICQKRVTPVGAQRLRFRKWKWARFEGYNCCKRSVKSGCGKTCDAAATRACYFTLLTAGETCELCFYSLGPCSNSTCSTISWCLHV</sequence>
<feature type="region of interest" description="Disordered" evidence="1">
    <location>
        <begin position="1"/>
        <end position="33"/>
    </location>
</feature>